<accession>A0A328E2C6</accession>
<organism evidence="2 3">
    <name type="scientific">Cuscuta australis</name>
    <dbReference type="NCBI Taxonomy" id="267555"/>
    <lineage>
        <taxon>Eukaryota</taxon>
        <taxon>Viridiplantae</taxon>
        <taxon>Streptophyta</taxon>
        <taxon>Embryophyta</taxon>
        <taxon>Tracheophyta</taxon>
        <taxon>Spermatophyta</taxon>
        <taxon>Magnoliopsida</taxon>
        <taxon>eudicotyledons</taxon>
        <taxon>Gunneridae</taxon>
        <taxon>Pentapetalae</taxon>
        <taxon>asterids</taxon>
        <taxon>lamiids</taxon>
        <taxon>Solanales</taxon>
        <taxon>Convolvulaceae</taxon>
        <taxon>Cuscuteae</taxon>
        <taxon>Cuscuta</taxon>
        <taxon>Cuscuta subgen. Grammica</taxon>
        <taxon>Cuscuta sect. Cleistogrammica</taxon>
    </lineage>
</organism>
<keyword evidence="3" id="KW-1185">Reference proteome</keyword>
<dbReference type="AlphaFoldDB" id="A0A328E2C6"/>
<keyword evidence="1" id="KW-0812">Transmembrane</keyword>
<sequence>MQASPPKKREQVLYLFVNLVCLHVFFQSFNKIIGKKNNFHRFFSLFPAISRVPKMAKGKFQSSLAIESFDLQMNGLICIYSITIQISKAMLSEIKNSYDSSITSKCCNSRSQHEPEAKLKLTSIYLGQVVQANF</sequence>
<keyword evidence="1" id="KW-0472">Membrane</keyword>
<proteinExistence type="predicted"/>
<dbReference type="EMBL" id="NQVE01000046">
    <property type="protein sequence ID" value="RAL51650.1"/>
    <property type="molecule type" value="Genomic_DNA"/>
</dbReference>
<keyword evidence="1" id="KW-1133">Transmembrane helix</keyword>
<evidence type="ECO:0000256" key="1">
    <source>
        <dbReference type="SAM" id="Phobius"/>
    </source>
</evidence>
<name>A0A328E2C6_9ASTE</name>
<comment type="caution">
    <text evidence="2">The sequence shown here is derived from an EMBL/GenBank/DDBJ whole genome shotgun (WGS) entry which is preliminary data.</text>
</comment>
<feature type="transmembrane region" description="Helical" evidence="1">
    <location>
        <begin position="12"/>
        <end position="29"/>
    </location>
</feature>
<evidence type="ECO:0000313" key="3">
    <source>
        <dbReference type="Proteomes" id="UP000249390"/>
    </source>
</evidence>
<reference evidence="2 3" key="1">
    <citation type="submission" date="2018-06" db="EMBL/GenBank/DDBJ databases">
        <title>The Genome of Cuscuta australis (Dodder) Provides Insight into the Evolution of Plant Parasitism.</title>
        <authorList>
            <person name="Liu H."/>
        </authorList>
    </citation>
    <scope>NUCLEOTIDE SEQUENCE [LARGE SCALE GENOMIC DNA]</scope>
    <source>
        <strain evidence="3">cv. Yunnan</strain>
        <tissue evidence="2">Vines</tissue>
    </source>
</reference>
<dbReference type="Proteomes" id="UP000249390">
    <property type="component" value="Unassembled WGS sequence"/>
</dbReference>
<protein>
    <submittedName>
        <fullName evidence="2">Uncharacterized protein</fullName>
    </submittedName>
</protein>
<gene>
    <name evidence="2" type="ORF">DM860_010368</name>
</gene>
<evidence type="ECO:0000313" key="2">
    <source>
        <dbReference type="EMBL" id="RAL51650.1"/>
    </source>
</evidence>